<name>A0A401V4H4_9CELL</name>
<dbReference type="Proteomes" id="UP000288246">
    <property type="component" value="Unassembled WGS sequence"/>
</dbReference>
<accession>A0A401V4H4</accession>
<dbReference type="OrthoDB" id="4823259at2"/>
<evidence type="ECO:0000313" key="2">
    <source>
        <dbReference type="Proteomes" id="UP000288246"/>
    </source>
</evidence>
<organism evidence="1 2">
    <name type="scientific">Cellulomonas algicola</name>
    <dbReference type="NCBI Taxonomy" id="2071633"/>
    <lineage>
        <taxon>Bacteria</taxon>
        <taxon>Bacillati</taxon>
        <taxon>Actinomycetota</taxon>
        <taxon>Actinomycetes</taxon>
        <taxon>Micrococcales</taxon>
        <taxon>Cellulomonadaceae</taxon>
        <taxon>Cellulomonas</taxon>
    </lineage>
</organism>
<evidence type="ECO:0000313" key="1">
    <source>
        <dbReference type="EMBL" id="GCD21808.1"/>
    </source>
</evidence>
<gene>
    <name evidence="1" type="ORF">CTKZ_33700</name>
</gene>
<comment type="caution">
    <text evidence="1">The sequence shown here is derived from an EMBL/GenBank/DDBJ whole genome shotgun (WGS) entry which is preliminary data.</text>
</comment>
<dbReference type="AlphaFoldDB" id="A0A401V4H4"/>
<protein>
    <submittedName>
        <fullName evidence="1">Uncharacterized protein</fullName>
    </submittedName>
</protein>
<proteinExistence type="predicted"/>
<dbReference type="EMBL" id="BHYL01000350">
    <property type="protein sequence ID" value="GCD21808.1"/>
    <property type="molecule type" value="Genomic_DNA"/>
</dbReference>
<dbReference type="RefSeq" id="WP_124344338.1">
    <property type="nucleotide sequence ID" value="NZ_BHYL01000350.1"/>
</dbReference>
<sequence>MSIDLAAVLHDVVDRGRPDGPAPVDVPRVRAQARRRRAVHLGARGAVGVGAAGAVALGAVHLAGARDGRTVLPSDPDAAPGECGSSVAGLGRTPDPTLGLARSSWSAPGFPATASGPGAVPGPGDLGTYVGREVWVQAVSSRPQDGAGEPATELSSLQDTLALVEQGYTDRLAARAAGKDVSQDELDERAETVAALQASIDARVADGEVPPATPAVAQVRVLVTHGERVVATAVLPEEGTSDAVAVWNRATSGLLSEQVRLGLVTCTVDGVGGDPLPAGTYEVVVARGGGPLTSASGPWTLTIPPHASAASGLPGDFPVDAVPMPPGTVLAVAGDAAAGWTVELDVAGDDRLFVAADLLTALDGAKEEGRDPLGVTVDVPGWFVEIHPGDEGDETSLFYEVRPR</sequence>
<reference evidence="1 2" key="1">
    <citation type="submission" date="2018-11" db="EMBL/GenBank/DDBJ databases">
        <title>Draft genome sequence of Cellulomonas takizawaensis strain TKZ-21.</title>
        <authorList>
            <person name="Yamamura H."/>
            <person name="Hayashi T."/>
            <person name="Hamada M."/>
            <person name="Serisawa Y."/>
            <person name="Matsuyama K."/>
            <person name="Nakagawa Y."/>
            <person name="Otoguro M."/>
            <person name="Yanagida F."/>
            <person name="Hayakawa M."/>
        </authorList>
    </citation>
    <scope>NUCLEOTIDE SEQUENCE [LARGE SCALE GENOMIC DNA]</scope>
    <source>
        <strain evidence="1 2">TKZ-21</strain>
    </source>
</reference>
<keyword evidence="2" id="KW-1185">Reference proteome</keyword>